<name>A0A804QG75_MAIZE</name>
<reference evidence="1" key="2">
    <citation type="submission" date="2019-07" db="EMBL/GenBank/DDBJ databases">
        <authorList>
            <person name="Seetharam A."/>
            <person name="Woodhouse M."/>
            <person name="Cannon E."/>
        </authorList>
    </citation>
    <scope>NUCLEOTIDE SEQUENCE [LARGE SCALE GENOMIC DNA]</scope>
    <source>
        <strain evidence="1">cv. B73</strain>
    </source>
</reference>
<dbReference type="InParanoid" id="A0A804QG75"/>
<organism evidence="1 2">
    <name type="scientific">Zea mays</name>
    <name type="common">Maize</name>
    <dbReference type="NCBI Taxonomy" id="4577"/>
    <lineage>
        <taxon>Eukaryota</taxon>
        <taxon>Viridiplantae</taxon>
        <taxon>Streptophyta</taxon>
        <taxon>Embryophyta</taxon>
        <taxon>Tracheophyta</taxon>
        <taxon>Spermatophyta</taxon>
        <taxon>Magnoliopsida</taxon>
        <taxon>Liliopsida</taxon>
        <taxon>Poales</taxon>
        <taxon>Poaceae</taxon>
        <taxon>PACMAD clade</taxon>
        <taxon>Panicoideae</taxon>
        <taxon>Andropogonodae</taxon>
        <taxon>Andropogoneae</taxon>
        <taxon>Tripsacinae</taxon>
        <taxon>Zea</taxon>
    </lineage>
</organism>
<protein>
    <submittedName>
        <fullName evidence="1">Uncharacterized protein</fullName>
    </submittedName>
</protein>
<reference evidence="2" key="1">
    <citation type="submission" date="2015-12" db="EMBL/GenBank/DDBJ databases">
        <title>Update maize B73 reference genome by single molecule sequencing technologies.</title>
        <authorList>
            <consortium name="Maize Genome Sequencing Project"/>
            <person name="Ware D."/>
        </authorList>
    </citation>
    <scope>NUCLEOTIDE SEQUENCE [LARGE SCALE GENOMIC DNA]</scope>
    <source>
        <strain evidence="2">cv. B73</strain>
    </source>
</reference>
<dbReference type="Proteomes" id="UP000007305">
    <property type="component" value="Chromosome 7"/>
</dbReference>
<sequence>MKIPPCCFDFEGRPPGLHLHVVDHADLDEADVGDVQRHRRPPAVLPEEGVGVVDGERLEEIGVLPRLHVRVADDVGRAGLLGLQEVGQLVPHLRLDPLLLVDLEPHPPPPPADGAGGLLLVDGLQAPERLRLAAPGQGRAFRVLGGGHHHQPGPRRAGGVHDRHPALRRRLVAPPRPRRGRLLGLHLDEPGDAHHQVVLEVLVVLLHVLVPVPDDAPVHAVLPGADPPDEVPLVHGHVRHRHGLDAHEDQHLVERRQVGDEVGEDGRHARHQLRVDEADPGHAHDAQARAQVQDPSHGHLVLEVEQVLPPRAVVPHVHDEHEHGG</sequence>
<proteinExistence type="predicted"/>
<dbReference type="EnsemblPlants" id="Zm00001eb330240_T001">
    <property type="protein sequence ID" value="Zm00001eb330240_P001"/>
    <property type="gene ID" value="Zm00001eb330240"/>
</dbReference>
<dbReference type="AlphaFoldDB" id="A0A804QG75"/>
<dbReference type="FunCoup" id="A0A804QG75">
    <property type="interactions" value="11"/>
</dbReference>
<accession>A0A804QG75</accession>
<keyword evidence="2" id="KW-1185">Reference proteome</keyword>
<reference evidence="1" key="3">
    <citation type="submission" date="2021-05" db="UniProtKB">
        <authorList>
            <consortium name="EnsemblPlants"/>
        </authorList>
    </citation>
    <scope>IDENTIFICATION</scope>
    <source>
        <strain evidence="1">cv. B73</strain>
    </source>
</reference>
<evidence type="ECO:0000313" key="2">
    <source>
        <dbReference type="Proteomes" id="UP000007305"/>
    </source>
</evidence>
<dbReference type="Gramene" id="Zm00001eb330240_T001">
    <property type="protein sequence ID" value="Zm00001eb330240_P001"/>
    <property type="gene ID" value="Zm00001eb330240"/>
</dbReference>
<evidence type="ECO:0000313" key="1">
    <source>
        <dbReference type="EnsemblPlants" id="Zm00001eb330240_P001"/>
    </source>
</evidence>